<dbReference type="InterPro" id="IPR008264">
    <property type="entry name" value="Beta_glucanase"/>
</dbReference>
<feature type="signal peptide" evidence="15">
    <location>
        <begin position="1"/>
        <end position="26"/>
    </location>
</feature>
<dbReference type="CDD" id="cd02176">
    <property type="entry name" value="GH16_XET"/>
    <property type="match status" value="1"/>
</dbReference>
<proteinExistence type="predicted"/>
<keyword evidence="18" id="KW-1185">Reference proteome</keyword>
<dbReference type="InterPro" id="IPR044791">
    <property type="entry name" value="Beta-glucanase/XTH"/>
</dbReference>
<feature type="domain" description="GH16" evidence="16">
    <location>
        <begin position="209"/>
        <end position="500"/>
    </location>
</feature>
<reference evidence="17 18" key="1">
    <citation type="submission" date="2021-03" db="EMBL/GenBank/DDBJ databases">
        <authorList>
            <person name="King G.J."/>
            <person name="Bancroft I."/>
            <person name="Baten A."/>
            <person name="Bloomfield J."/>
            <person name="Borpatragohain P."/>
            <person name="He Z."/>
            <person name="Irish N."/>
            <person name="Irwin J."/>
            <person name="Liu K."/>
            <person name="Mauleon R.P."/>
            <person name="Moore J."/>
            <person name="Morris R."/>
            <person name="Ostergaard L."/>
            <person name="Wang B."/>
            <person name="Wells R."/>
        </authorList>
    </citation>
    <scope>NUCLEOTIDE SEQUENCE [LARGE SCALE GENOMIC DNA]</scope>
    <source>
        <strain evidence="17">R-o-18</strain>
        <tissue evidence="17">Leaf</tissue>
    </source>
</reference>
<evidence type="ECO:0000256" key="12">
    <source>
        <dbReference type="ARBA" id="ARBA00023295"/>
    </source>
</evidence>
<evidence type="ECO:0000259" key="16">
    <source>
        <dbReference type="PROSITE" id="PS51762"/>
    </source>
</evidence>
<dbReference type="Pfam" id="PF06955">
    <property type="entry name" value="XET_C"/>
    <property type="match status" value="3"/>
</dbReference>
<dbReference type="EC" id="2.4.1.207" evidence="3"/>
<dbReference type="PROSITE" id="PS01034">
    <property type="entry name" value="GH16_1"/>
    <property type="match status" value="3"/>
</dbReference>
<keyword evidence="7" id="KW-0808">Transferase</keyword>
<dbReference type="InterPro" id="IPR013320">
    <property type="entry name" value="ConA-like_dom_sf"/>
</dbReference>
<dbReference type="Proteomes" id="UP000823674">
    <property type="component" value="Chromosome A03"/>
</dbReference>
<dbReference type="Pfam" id="PF00722">
    <property type="entry name" value="Glyco_hydro_16"/>
    <property type="match status" value="3"/>
</dbReference>
<dbReference type="InterPro" id="IPR010713">
    <property type="entry name" value="XET_C"/>
</dbReference>
<evidence type="ECO:0000256" key="1">
    <source>
        <dbReference type="ARBA" id="ARBA00004191"/>
    </source>
</evidence>
<evidence type="ECO:0000256" key="2">
    <source>
        <dbReference type="ARBA" id="ARBA00004271"/>
    </source>
</evidence>
<evidence type="ECO:0000256" key="6">
    <source>
        <dbReference type="ARBA" id="ARBA00022525"/>
    </source>
</evidence>
<dbReference type="Gene3D" id="2.60.120.200">
    <property type="match status" value="3"/>
</dbReference>
<dbReference type="InterPro" id="IPR008263">
    <property type="entry name" value="GH16_AS"/>
</dbReference>
<keyword evidence="12" id="KW-0326">Glycosidase</keyword>
<dbReference type="PANTHER" id="PTHR31062">
    <property type="entry name" value="XYLOGLUCAN ENDOTRANSGLUCOSYLASE/HYDROLASE PROTEIN 8-RELATED"/>
    <property type="match status" value="1"/>
</dbReference>
<comment type="subcellular location">
    <subcellularLocation>
        <location evidence="1">Secreted</location>
        <location evidence="1">Cell wall</location>
    </subcellularLocation>
    <subcellularLocation>
        <location evidence="2">Secreted</location>
        <location evidence="2">Extracellular space</location>
        <location evidence="2">Apoplast</location>
    </subcellularLocation>
</comment>
<dbReference type="EMBL" id="JADBGQ010000003">
    <property type="protein sequence ID" value="KAG5407346.1"/>
    <property type="molecule type" value="Genomic_DNA"/>
</dbReference>
<evidence type="ECO:0000256" key="9">
    <source>
        <dbReference type="ARBA" id="ARBA00022801"/>
    </source>
</evidence>
<evidence type="ECO:0000313" key="18">
    <source>
        <dbReference type="Proteomes" id="UP000823674"/>
    </source>
</evidence>
<keyword evidence="9" id="KW-0378">Hydrolase</keyword>
<evidence type="ECO:0000256" key="15">
    <source>
        <dbReference type="SAM" id="SignalP"/>
    </source>
</evidence>
<keyword evidence="4" id="KW-0134">Cell wall</keyword>
<keyword evidence="11" id="KW-0325">Glycoprotein</keyword>
<evidence type="ECO:0000256" key="7">
    <source>
        <dbReference type="ARBA" id="ARBA00022679"/>
    </source>
</evidence>
<dbReference type="InterPro" id="IPR016455">
    <property type="entry name" value="XTH"/>
</dbReference>
<evidence type="ECO:0000256" key="11">
    <source>
        <dbReference type="ARBA" id="ARBA00023180"/>
    </source>
</evidence>
<sequence>MKSSCGTRFAFLVLFLFAVQSVCVNAGTGSFHKDVKIHWGDGRGKIHDNEGKLLSLSLDKSSGSGFQSNDEFLYGKAEVQMKLVPGNSAGTVTTFYLKSPGTTWDEIDFEFLGNISGHPYTLHTNVYTKGSGDKEQQFHLWFDPTREFHTYCITWNPERIIFTVDNVPIREFKNSESIGIPFPKIQPMRLYASLWEAEHWATRGGLEKTDWSKAPFTAFYRNYNVEGCVWANGKSSCAANSPWYTQKLDQRGMNRVKWAQRNYMVYNYCTDKKRFPKGVPAKMKLSCGTRFTFLVLFLFAAQSVAVYAGSFHKDVQIHWGDGRGKVRDRDGKLLSLSLDKSSGSGFQSHQEFLYGKAEVQMKLVPGNSAGTVTTFYLKSPGTTWDEIDFEFLGNISGHPYTLHTNVYTRGSGDKEQQFHLWFDPTKNFHTYCITWNPQRIIFTVDGIPIREFKNSESMGVPFPKKQPMRLYASLWEAEHWATRGGLEKTDWSKAPFTAFYRNYNVEGCVWANGKSSCPANAQWFTQKVDLEGEKKMKWAQSKYMIYNYCTDKRSSLLSSFFLTFLTKLNNTHTDVHTTMSPFKIFFFAALLAAVFSFSAADFNSDVNVAWGNGRGKILNNGQLLTLSLDRSSGSGFQSKTEYLFGKIDMQIKLVPGNSAGTVTTFYLKSEGSTWDEIDFEFLGNMSGDPYTLHTNVYTQGKGDKEQQFYLWFDPTANFHTYSILWNPQRIILTVDGTPIREFKNSESIGVLFPKSKPMRMYASLWNADDWATRGGLVKTDWSKAPFMASYRNIKIEGCVHINGRSSCSPSSSWYTQQMDATSQARLRWVQKNYMIYNYCTDRKRFPQGIPRECAPSA</sequence>
<evidence type="ECO:0000256" key="10">
    <source>
        <dbReference type="ARBA" id="ARBA00023157"/>
    </source>
</evidence>
<evidence type="ECO:0000256" key="4">
    <source>
        <dbReference type="ARBA" id="ARBA00022512"/>
    </source>
</evidence>
<name>A0ABQ7NB31_BRACM</name>
<gene>
    <name evidence="17" type="primary">A03p064690.1_BraROA</name>
    <name evidence="17" type="ORF">IGI04_013465</name>
</gene>
<comment type="caution">
    <text evidence="17">The sequence shown here is derived from an EMBL/GenBank/DDBJ whole genome shotgun (WGS) entry which is preliminary data.</text>
</comment>
<keyword evidence="10" id="KW-1015">Disulfide bond</keyword>
<dbReference type="PRINTS" id="PR00737">
    <property type="entry name" value="GLHYDRLASE16"/>
</dbReference>
<dbReference type="PROSITE" id="PS51762">
    <property type="entry name" value="GH16_2"/>
    <property type="match status" value="3"/>
</dbReference>
<dbReference type="InterPro" id="IPR000757">
    <property type="entry name" value="Beta-glucanase-like"/>
</dbReference>
<dbReference type="SUPFAM" id="SSF49899">
    <property type="entry name" value="Concanavalin A-like lectins/glucanases"/>
    <property type="match status" value="3"/>
</dbReference>
<feature type="chain" id="PRO_5045520475" description="xyloglucan:xyloglucosyl transferase" evidence="15">
    <location>
        <begin position="27"/>
        <end position="857"/>
    </location>
</feature>
<feature type="domain" description="GH16" evidence="16">
    <location>
        <begin position="15"/>
        <end position="216"/>
    </location>
</feature>
<evidence type="ECO:0000256" key="8">
    <source>
        <dbReference type="ARBA" id="ARBA00022729"/>
    </source>
</evidence>
<keyword evidence="13" id="KW-0961">Cell wall biogenesis/degradation</keyword>
<protein>
    <recommendedName>
        <fullName evidence="3">xyloglucan:xyloglucosyl transferase</fullName>
        <ecNumber evidence="3">2.4.1.207</ecNumber>
    </recommendedName>
</protein>
<keyword evidence="6" id="KW-0964">Secreted</keyword>
<accession>A0ABQ7NB31</accession>
<feature type="domain" description="GH16" evidence="16">
    <location>
        <begin position="573"/>
        <end position="790"/>
    </location>
</feature>
<evidence type="ECO:0000256" key="3">
    <source>
        <dbReference type="ARBA" id="ARBA00012152"/>
    </source>
</evidence>
<evidence type="ECO:0000256" key="13">
    <source>
        <dbReference type="ARBA" id="ARBA00023316"/>
    </source>
</evidence>
<evidence type="ECO:0000313" key="17">
    <source>
        <dbReference type="EMBL" id="KAG5407346.1"/>
    </source>
</evidence>
<organism evidence="17 18">
    <name type="scientific">Brassica rapa subsp. trilocularis</name>
    <dbReference type="NCBI Taxonomy" id="1813537"/>
    <lineage>
        <taxon>Eukaryota</taxon>
        <taxon>Viridiplantae</taxon>
        <taxon>Streptophyta</taxon>
        <taxon>Embryophyta</taxon>
        <taxon>Tracheophyta</taxon>
        <taxon>Spermatophyta</taxon>
        <taxon>Magnoliopsida</taxon>
        <taxon>eudicotyledons</taxon>
        <taxon>Gunneridae</taxon>
        <taxon>Pentapetalae</taxon>
        <taxon>rosids</taxon>
        <taxon>malvids</taxon>
        <taxon>Brassicales</taxon>
        <taxon>Brassicaceae</taxon>
        <taxon>Brassiceae</taxon>
        <taxon>Brassica</taxon>
    </lineage>
</organism>
<keyword evidence="5" id="KW-0052">Apoplast</keyword>
<evidence type="ECO:0000256" key="5">
    <source>
        <dbReference type="ARBA" id="ARBA00022523"/>
    </source>
</evidence>
<keyword evidence="8 15" id="KW-0732">Signal</keyword>
<comment type="catalytic activity">
    <reaction evidence="14">
        <text>breaks a beta-(1-&gt;4) bond in the backbone of a xyloglucan and transfers the xyloglucanyl segment on to O-4 of the non-reducing terminal glucose residue of an acceptor, which can be a xyloglucan or an oligosaccharide of xyloglucan.</text>
        <dbReference type="EC" id="2.4.1.207"/>
    </reaction>
</comment>
<evidence type="ECO:0000256" key="14">
    <source>
        <dbReference type="ARBA" id="ARBA00034022"/>
    </source>
</evidence>